<evidence type="ECO:0000256" key="3">
    <source>
        <dbReference type="ARBA" id="ARBA00022692"/>
    </source>
</evidence>
<evidence type="ECO:0000313" key="7">
    <source>
        <dbReference type="EMBL" id="CAB4033068.1"/>
    </source>
</evidence>
<dbReference type="Gene3D" id="1.10.3860.10">
    <property type="entry name" value="Sodium:dicarboxylate symporter"/>
    <property type="match status" value="1"/>
</dbReference>
<evidence type="ECO:0000256" key="6">
    <source>
        <dbReference type="RuleBase" id="RU361216"/>
    </source>
</evidence>
<dbReference type="Proteomes" id="UP001152795">
    <property type="component" value="Unassembled WGS sequence"/>
</dbReference>
<feature type="transmembrane region" description="Helical" evidence="6">
    <location>
        <begin position="143"/>
        <end position="169"/>
    </location>
</feature>
<comment type="caution">
    <text evidence="7">The sequence shown here is derived from an EMBL/GenBank/DDBJ whole genome shotgun (WGS) entry which is preliminary data.</text>
</comment>
<dbReference type="GO" id="GO:0005886">
    <property type="term" value="C:plasma membrane"/>
    <property type="evidence" value="ECO:0007669"/>
    <property type="project" value="TreeGrafter"/>
</dbReference>
<feature type="transmembrane region" description="Helical" evidence="6">
    <location>
        <begin position="110"/>
        <end position="131"/>
    </location>
</feature>
<dbReference type="PANTHER" id="PTHR11958">
    <property type="entry name" value="SODIUM/DICARBOXYLATE SYMPORTER-RELATED"/>
    <property type="match status" value="1"/>
</dbReference>
<sequence length="377" mass="40611">MQVATKYKMEAKSLKLVNYSSSNLRSAWNISDALKNKVINPWSISSDNVQLIEEDDVVYDYDGLENYNSANLVGVLAISVVFGSILSILGEEGKPVVELVGCIFKVMMKMVDLFIWFTPFGILSIIAGNLTGMKDIKGSMESLAKYIVTMLIGSLIHGIVILPGIYFLLLRRNPFRLLVRMSKALLTAFGTASSSSTMAIALSDLETKHKVDSRISQFIIPVGTIINKGGSGMYNAVSAIYIAQTQHGFTMNIGSAVVLCLASTIGSVVAAPVPGSAPIVSKTIVLQAIGIRSADISLILAVDWLVSRISTPLNVWGNCVGSAIIEHLSSDDLSDLTESRNSNRCVNGKVQGEDNVAMKISEADDDITEITDDHDIV</sequence>
<evidence type="ECO:0000256" key="2">
    <source>
        <dbReference type="ARBA" id="ARBA00022448"/>
    </source>
</evidence>
<evidence type="ECO:0000256" key="5">
    <source>
        <dbReference type="ARBA" id="ARBA00023136"/>
    </source>
</evidence>
<protein>
    <recommendedName>
        <fullName evidence="6">Amino acid transporter</fullName>
    </recommendedName>
</protein>
<dbReference type="PRINTS" id="PR00173">
    <property type="entry name" value="EDTRNSPORT"/>
</dbReference>
<keyword evidence="8" id="KW-1185">Reference proteome</keyword>
<keyword evidence="3 6" id="KW-0812">Transmembrane</keyword>
<proteinExistence type="inferred from homology"/>
<evidence type="ECO:0000256" key="1">
    <source>
        <dbReference type="ARBA" id="ARBA00004141"/>
    </source>
</evidence>
<dbReference type="GO" id="GO:0005313">
    <property type="term" value="F:L-glutamate transmembrane transporter activity"/>
    <property type="evidence" value="ECO:0007669"/>
    <property type="project" value="TreeGrafter"/>
</dbReference>
<keyword evidence="6" id="KW-0769">Symport</keyword>
<dbReference type="InterPro" id="IPR036458">
    <property type="entry name" value="Na:dicarbo_symporter_sf"/>
</dbReference>
<dbReference type="EMBL" id="CACRXK020018929">
    <property type="protein sequence ID" value="CAB4033068.1"/>
    <property type="molecule type" value="Genomic_DNA"/>
</dbReference>
<dbReference type="PANTHER" id="PTHR11958:SF63">
    <property type="entry name" value="AMINO ACID TRANSPORTER"/>
    <property type="match status" value="1"/>
</dbReference>
<dbReference type="Pfam" id="PF00375">
    <property type="entry name" value="SDF"/>
    <property type="match status" value="1"/>
</dbReference>
<feature type="transmembrane region" description="Helical" evidence="6">
    <location>
        <begin position="249"/>
        <end position="272"/>
    </location>
</feature>
<feature type="transmembrane region" description="Helical" evidence="6">
    <location>
        <begin position="181"/>
        <end position="203"/>
    </location>
</feature>
<keyword evidence="5 6" id="KW-0472">Membrane</keyword>
<reference evidence="7" key="1">
    <citation type="submission" date="2020-04" db="EMBL/GenBank/DDBJ databases">
        <authorList>
            <person name="Alioto T."/>
            <person name="Alioto T."/>
            <person name="Gomez Garrido J."/>
        </authorList>
    </citation>
    <scope>NUCLEOTIDE SEQUENCE</scope>
    <source>
        <strain evidence="7">A484AB</strain>
    </source>
</reference>
<name>A0A7D9JP10_PARCT</name>
<keyword evidence="2 6" id="KW-0813">Transport</keyword>
<dbReference type="InterPro" id="IPR001991">
    <property type="entry name" value="Na-dicarboxylate_symporter"/>
</dbReference>
<dbReference type="AlphaFoldDB" id="A0A7D9JP10"/>
<dbReference type="SUPFAM" id="SSF118215">
    <property type="entry name" value="Proton glutamate symport protein"/>
    <property type="match status" value="1"/>
</dbReference>
<gene>
    <name evidence="7" type="ORF">PACLA_8A017802</name>
</gene>
<dbReference type="InterPro" id="IPR050746">
    <property type="entry name" value="DAACS"/>
</dbReference>
<dbReference type="OrthoDB" id="5877963at2759"/>
<evidence type="ECO:0000313" key="8">
    <source>
        <dbReference type="Proteomes" id="UP001152795"/>
    </source>
</evidence>
<keyword evidence="4 6" id="KW-1133">Transmembrane helix</keyword>
<dbReference type="GO" id="GO:0015501">
    <property type="term" value="F:glutamate:sodium symporter activity"/>
    <property type="evidence" value="ECO:0007669"/>
    <property type="project" value="TreeGrafter"/>
</dbReference>
<comment type="similarity">
    <text evidence="6">Belongs to the dicarboxylate/amino acid:cation symporter (DAACS) (TC 2.A.23) family.</text>
</comment>
<comment type="subcellular location">
    <subcellularLocation>
        <location evidence="1 6">Membrane</location>
        <topology evidence="1 6">Multi-pass membrane protein</topology>
    </subcellularLocation>
</comment>
<dbReference type="GO" id="GO:0015175">
    <property type="term" value="F:neutral L-amino acid transmembrane transporter activity"/>
    <property type="evidence" value="ECO:0007669"/>
    <property type="project" value="TreeGrafter"/>
</dbReference>
<accession>A0A7D9JP10</accession>
<organism evidence="7 8">
    <name type="scientific">Paramuricea clavata</name>
    <name type="common">Red gorgonian</name>
    <name type="synonym">Violescent sea-whip</name>
    <dbReference type="NCBI Taxonomy" id="317549"/>
    <lineage>
        <taxon>Eukaryota</taxon>
        <taxon>Metazoa</taxon>
        <taxon>Cnidaria</taxon>
        <taxon>Anthozoa</taxon>
        <taxon>Octocorallia</taxon>
        <taxon>Malacalcyonacea</taxon>
        <taxon>Plexauridae</taxon>
        <taxon>Paramuricea</taxon>
    </lineage>
</organism>
<evidence type="ECO:0000256" key="4">
    <source>
        <dbReference type="ARBA" id="ARBA00022989"/>
    </source>
</evidence>
<feature type="transmembrane region" description="Helical" evidence="6">
    <location>
        <begin position="215"/>
        <end position="237"/>
    </location>
</feature>